<reference evidence="1" key="2">
    <citation type="submission" date="2023-01" db="EMBL/GenBank/DDBJ databases">
        <authorList>
            <person name="Sun Q."/>
            <person name="Evtushenko L."/>
        </authorList>
    </citation>
    <scope>NUCLEOTIDE SEQUENCE</scope>
    <source>
        <strain evidence="1">VKM B-2555</strain>
    </source>
</reference>
<accession>A0A9W6N4W5</accession>
<gene>
    <name evidence="1" type="ORF">GCM10008171_29200</name>
</gene>
<organism evidence="1 2">
    <name type="scientific">Methylopila jiangsuensis</name>
    <dbReference type="NCBI Taxonomy" id="586230"/>
    <lineage>
        <taxon>Bacteria</taxon>
        <taxon>Pseudomonadati</taxon>
        <taxon>Pseudomonadota</taxon>
        <taxon>Alphaproteobacteria</taxon>
        <taxon>Hyphomicrobiales</taxon>
        <taxon>Methylopilaceae</taxon>
        <taxon>Methylopila</taxon>
    </lineage>
</organism>
<comment type="caution">
    <text evidence="1">The sequence shown here is derived from an EMBL/GenBank/DDBJ whole genome shotgun (WGS) entry which is preliminary data.</text>
</comment>
<evidence type="ECO:0000313" key="2">
    <source>
        <dbReference type="Proteomes" id="UP001143364"/>
    </source>
</evidence>
<dbReference type="RefSeq" id="WP_271205504.1">
    <property type="nucleotide sequence ID" value="NZ_BSFK01000016.1"/>
</dbReference>
<dbReference type="EMBL" id="BSFK01000016">
    <property type="protein sequence ID" value="GLK77666.1"/>
    <property type="molecule type" value="Genomic_DNA"/>
</dbReference>
<dbReference type="AlphaFoldDB" id="A0A9W6N4W5"/>
<evidence type="ECO:0000313" key="1">
    <source>
        <dbReference type="EMBL" id="GLK77666.1"/>
    </source>
</evidence>
<name>A0A9W6N4W5_9HYPH</name>
<keyword evidence="2" id="KW-1185">Reference proteome</keyword>
<dbReference type="Proteomes" id="UP001143364">
    <property type="component" value="Unassembled WGS sequence"/>
</dbReference>
<reference evidence="1" key="1">
    <citation type="journal article" date="2014" name="Int. J. Syst. Evol. Microbiol.">
        <title>Complete genome sequence of Corynebacterium casei LMG S-19264T (=DSM 44701T), isolated from a smear-ripened cheese.</title>
        <authorList>
            <consortium name="US DOE Joint Genome Institute (JGI-PGF)"/>
            <person name="Walter F."/>
            <person name="Albersmeier A."/>
            <person name="Kalinowski J."/>
            <person name="Ruckert C."/>
        </authorList>
    </citation>
    <scope>NUCLEOTIDE SEQUENCE</scope>
    <source>
        <strain evidence="1">VKM B-2555</strain>
    </source>
</reference>
<sequence>MRSEFVGASGANARSGVASAAKLAVSSQPDAASVIVGKFEFCLQDAMSQPSELPISIQTMFADLVERAWTGNLADLTRGGGSAYSREEKGRLCWYWQPGTDRGKRPPARNDIQQAGALIEVLSSQRPDDLKAVWEELNSHGASWREMASRSFDQLPPNVRAALGDGR</sequence>
<proteinExistence type="predicted"/>
<protein>
    <submittedName>
        <fullName evidence="1">Uncharacterized protein</fullName>
    </submittedName>
</protein>